<dbReference type="InterPro" id="IPR035979">
    <property type="entry name" value="RBD_domain_sf"/>
</dbReference>
<dbReference type="GO" id="GO:0003723">
    <property type="term" value="F:RNA binding"/>
    <property type="evidence" value="ECO:0007669"/>
    <property type="project" value="UniProtKB-UniRule"/>
</dbReference>
<dbReference type="SMART" id="SM00360">
    <property type="entry name" value="RRM"/>
    <property type="match status" value="2"/>
</dbReference>
<dbReference type="PROSITE" id="PS50102">
    <property type="entry name" value="RRM"/>
    <property type="match status" value="1"/>
</dbReference>
<organism evidence="4 5">
    <name type="scientific">Lonchura striata</name>
    <name type="common">white-rumped munia</name>
    <dbReference type="NCBI Taxonomy" id="40157"/>
    <lineage>
        <taxon>Eukaryota</taxon>
        <taxon>Metazoa</taxon>
        <taxon>Chordata</taxon>
        <taxon>Craniata</taxon>
        <taxon>Vertebrata</taxon>
        <taxon>Euteleostomi</taxon>
        <taxon>Archelosauria</taxon>
        <taxon>Archosauria</taxon>
        <taxon>Dinosauria</taxon>
        <taxon>Saurischia</taxon>
        <taxon>Theropoda</taxon>
        <taxon>Coelurosauria</taxon>
        <taxon>Aves</taxon>
        <taxon>Neognathae</taxon>
        <taxon>Neoaves</taxon>
        <taxon>Telluraves</taxon>
        <taxon>Australaves</taxon>
        <taxon>Passeriformes</taxon>
        <taxon>Passeroidea</taxon>
        <taxon>Estrildidae</taxon>
        <taxon>Estrildinae</taxon>
        <taxon>Lonchura</taxon>
    </lineage>
</organism>
<dbReference type="AlphaFoldDB" id="A0A218UNV9"/>
<feature type="domain" description="RRM" evidence="3">
    <location>
        <begin position="119"/>
        <end position="197"/>
    </location>
</feature>
<evidence type="ECO:0000313" key="4">
    <source>
        <dbReference type="EMBL" id="OWK55231.1"/>
    </source>
</evidence>
<comment type="caution">
    <text evidence="4">The sequence shown here is derived from an EMBL/GenBank/DDBJ whole genome shotgun (WGS) entry which is preliminary data.</text>
</comment>
<evidence type="ECO:0000256" key="2">
    <source>
        <dbReference type="PROSITE-ProRule" id="PRU00176"/>
    </source>
</evidence>
<dbReference type="Gene3D" id="3.30.70.330">
    <property type="match status" value="2"/>
</dbReference>
<dbReference type="InterPro" id="IPR012677">
    <property type="entry name" value="Nucleotide-bd_a/b_plait_sf"/>
</dbReference>
<dbReference type="Pfam" id="PF00076">
    <property type="entry name" value="RRM_1"/>
    <property type="match status" value="1"/>
</dbReference>
<dbReference type="InterPro" id="IPR000504">
    <property type="entry name" value="RRM_dom"/>
</dbReference>
<evidence type="ECO:0000259" key="3">
    <source>
        <dbReference type="PROSITE" id="PS50102"/>
    </source>
</evidence>
<keyword evidence="1 2" id="KW-0694">RNA-binding</keyword>
<sequence>MDHKATFHYPRWLQATFDLALGTSRDPETATASLDSLCQGLTTFTGMIFFPIFNLKALCSHNHHHLLLQTWSNGINKASKMALLAWEKETGIKLVQINGQRRYGGPPPGWVGSPPPAGTEVYIARLPQDIYENTLIPLFESAGKLYEFRLMMTFSGLNRGFAYARYGSRQDAQSAIAAFHRFQLRQGCAIVVCWSMQKRELVVNGLGASVRLRELEATLQTVTEGIRSVTLHTSPSQKQGKLAVLKYRSHEAAALAKKALMEGNLRIGDAKMRVDWLDPQLKQKLQLCKEEPSFSCVQGGESPAVPLTLTLQNMLECLNTLGWKHHLFMTKCVQVNPSGWQQFWYRVAIQGSHVPIDGFIWVSPDRQGQSEHEKAKVVAALCVLQVLGESLHSQLLPFPKSGSVCWEGGTVALVGQGGTQAGWQG</sequence>
<gene>
    <name evidence="4" type="primary">DND1</name>
    <name evidence="4" type="ORF">RLOC_00004965</name>
</gene>
<name>A0A218UNV9_9PASE</name>
<proteinExistence type="predicted"/>
<evidence type="ECO:0000256" key="1">
    <source>
        <dbReference type="ARBA" id="ARBA00022884"/>
    </source>
</evidence>
<accession>A0A218UNV9</accession>
<protein>
    <submittedName>
        <fullName evidence="4">Dead end 1</fullName>
    </submittedName>
</protein>
<dbReference type="Proteomes" id="UP000197619">
    <property type="component" value="Unassembled WGS sequence"/>
</dbReference>
<evidence type="ECO:0000313" key="5">
    <source>
        <dbReference type="Proteomes" id="UP000197619"/>
    </source>
</evidence>
<dbReference type="STRING" id="299123.ENSLSDP00000019277"/>
<dbReference type="Pfam" id="PF14709">
    <property type="entry name" value="DND1_DSRM"/>
    <property type="match status" value="1"/>
</dbReference>
<dbReference type="EMBL" id="MUZQ01000211">
    <property type="protein sequence ID" value="OWK55231.1"/>
    <property type="molecule type" value="Genomic_DNA"/>
</dbReference>
<dbReference type="PANTHER" id="PTHR21245">
    <property type="entry name" value="HETEROGENEOUS NUCLEAR RIBONUCLEOPROTEIN"/>
    <property type="match status" value="1"/>
</dbReference>
<dbReference type="SUPFAM" id="SSF54928">
    <property type="entry name" value="RNA-binding domain, RBD"/>
    <property type="match status" value="1"/>
</dbReference>
<keyword evidence="5" id="KW-1185">Reference proteome</keyword>
<reference evidence="4 5" key="1">
    <citation type="submission" date="2017-05" db="EMBL/GenBank/DDBJ databases">
        <title>Genome of assembly of the Bengalese finch, Lonchura striata domestica.</title>
        <authorList>
            <person name="Colquitt B.M."/>
            <person name="Brainard M.S."/>
        </authorList>
    </citation>
    <scope>NUCLEOTIDE SEQUENCE [LARGE SCALE GENOMIC DNA]</scope>
    <source>
        <strain evidence="4">White83orange57</strain>
    </source>
</reference>